<proteinExistence type="predicted"/>
<evidence type="ECO:0000313" key="1">
    <source>
        <dbReference type="EMBL" id="GBO07859.1"/>
    </source>
</evidence>
<organism evidence="1 2">
    <name type="scientific">Araneus ventricosus</name>
    <name type="common">Orbweaver spider</name>
    <name type="synonym">Epeira ventricosa</name>
    <dbReference type="NCBI Taxonomy" id="182803"/>
    <lineage>
        <taxon>Eukaryota</taxon>
        <taxon>Metazoa</taxon>
        <taxon>Ecdysozoa</taxon>
        <taxon>Arthropoda</taxon>
        <taxon>Chelicerata</taxon>
        <taxon>Arachnida</taxon>
        <taxon>Araneae</taxon>
        <taxon>Araneomorphae</taxon>
        <taxon>Entelegynae</taxon>
        <taxon>Araneoidea</taxon>
        <taxon>Araneidae</taxon>
        <taxon>Araneus</taxon>
    </lineage>
</organism>
<dbReference type="Proteomes" id="UP000499080">
    <property type="component" value="Unassembled WGS sequence"/>
</dbReference>
<dbReference type="AlphaFoldDB" id="A0A4Y2U4C1"/>
<protein>
    <submittedName>
        <fullName evidence="1">Uncharacterized protein</fullName>
    </submittedName>
</protein>
<comment type="caution">
    <text evidence="1">The sequence shown here is derived from an EMBL/GenBank/DDBJ whole genome shotgun (WGS) entry which is preliminary data.</text>
</comment>
<dbReference type="EMBL" id="BGPR01033787">
    <property type="protein sequence ID" value="GBO07859.1"/>
    <property type="molecule type" value="Genomic_DNA"/>
</dbReference>
<gene>
    <name evidence="1" type="ORF">AVEN_113761_1</name>
</gene>
<keyword evidence="2" id="KW-1185">Reference proteome</keyword>
<accession>A0A4Y2U4C1</accession>
<sequence length="104" mass="12065">MEKIEESKFLKMSLHTVMFSWAAKMWCGPQVLNPCSKVLPFCLLIAVVTSQKSFALLQWYGVTIPLATWHFSFILPYESKPRCKSLLALENENEIIYVKYFQAL</sequence>
<name>A0A4Y2U4C1_ARAVE</name>
<evidence type="ECO:0000313" key="2">
    <source>
        <dbReference type="Proteomes" id="UP000499080"/>
    </source>
</evidence>
<reference evidence="1 2" key="1">
    <citation type="journal article" date="2019" name="Sci. Rep.">
        <title>Orb-weaving spider Araneus ventricosus genome elucidates the spidroin gene catalogue.</title>
        <authorList>
            <person name="Kono N."/>
            <person name="Nakamura H."/>
            <person name="Ohtoshi R."/>
            <person name="Moran D.A.P."/>
            <person name="Shinohara A."/>
            <person name="Yoshida Y."/>
            <person name="Fujiwara M."/>
            <person name="Mori M."/>
            <person name="Tomita M."/>
            <person name="Arakawa K."/>
        </authorList>
    </citation>
    <scope>NUCLEOTIDE SEQUENCE [LARGE SCALE GENOMIC DNA]</scope>
</reference>